<feature type="compositionally biased region" description="Polar residues" evidence="1">
    <location>
        <begin position="55"/>
        <end position="64"/>
    </location>
</feature>
<comment type="caution">
    <text evidence="2">The sequence shown here is derived from an EMBL/GenBank/DDBJ whole genome shotgun (WGS) entry which is preliminary data.</text>
</comment>
<evidence type="ECO:0000313" key="3">
    <source>
        <dbReference type="Proteomes" id="UP000629619"/>
    </source>
</evidence>
<feature type="region of interest" description="Disordered" evidence="1">
    <location>
        <begin position="13"/>
        <end position="72"/>
    </location>
</feature>
<evidence type="ECO:0008006" key="4">
    <source>
        <dbReference type="Google" id="ProtNLM"/>
    </source>
</evidence>
<name>A0A919N3K2_9ACTN</name>
<dbReference type="AlphaFoldDB" id="A0A919N3K2"/>
<reference evidence="2" key="1">
    <citation type="submission" date="2021-01" db="EMBL/GenBank/DDBJ databases">
        <title>Whole genome shotgun sequence of Actinoplanes siamensis NBRC 109076.</title>
        <authorList>
            <person name="Komaki H."/>
            <person name="Tamura T."/>
        </authorList>
    </citation>
    <scope>NUCLEOTIDE SEQUENCE</scope>
    <source>
        <strain evidence="2">NBRC 109076</strain>
    </source>
</reference>
<evidence type="ECO:0000256" key="1">
    <source>
        <dbReference type="SAM" id="MobiDB-lite"/>
    </source>
</evidence>
<keyword evidence="3" id="KW-1185">Reference proteome</keyword>
<protein>
    <recommendedName>
        <fullName evidence="4">DUF732 domain-containing protein</fullName>
    </recommendedName>
</protein>
<evidence type="ECO:0000313" key="2">
    <source>
        <dbReference type="EMBL" id="GIF03748.1"/>
    </source>
</evidence>
<sequence>MLVMGCSPRSGAVWGEGWAAPSASVSSVSPPPVSVPAAPTRLAPESPDGPGTALPDSSGTSPSRVSLAPVEDGDPDRFVAAVRAQLPELAMDRRDEEIEDLGAEACASSEMDLSGYGVSAAQARQLRRVAQADLCP</sequence>
<proteinExistence type="predicted"/>
<organism evidence="2 3">
    <name type="scientific">Actinoplanes siamensis</name>
    <dbReference type="NCBI Taxonomy" id="1223317"/>
    <lineage>
        <taxon>Bacteria</taxon>
        <taxon>Bacillati</taxon>
        <taxon>Actinomycetota</taxon>
        <taxon>Actinomycetes</taxon>
        <taxon>Micromonosporales</taxon>
        <taxon>Micromonosporaceae</taxon>
        <taxon>Actinoplanes</taxon>
    </lineage>
</organism>
<gene>
    <name evidence="2" type="ORF">Asi03nite_12860</name>
</gene>
<accession>A0A919N3K2</accession>
<dbReference type="Proteomes" id="UP000629619">
    <property type="component" value="Unassembled WGS sequence"/>
</dbReference>
<dbReference type="EMBL" id="BOMW01000013">
    <property type="protein sequence ID" value="GIF03748.1"/>
    <property type="molecule type" value="Genomic_DNA"/>
</dbReference>
<feature type="compositionally biased region" description="Low complexity" evidence="1">
    <location>
        <begin position="19"/>
        <end position="28"/>
    </location>
</feature>